<feature type="transmembrane region" description="Helical" evidence="4">
    <location>
        <begin position="131"/>
        <end position="153"/>
    </location>
</feature>
<keyword evidence="4" id="KW-0812">Transmembrane</keyword>
<accession>A0ABN2HDU6</accession>
<dbReference type="Pfam" id="PF13490">
    <property type="entry name" value="zf-HC2"/>
    <property type="match status" value="1"/>
</dbReference>
<reference evidence="6 7" key="1">
    <citation type="journal article" date="2019" name="Int. J. Syst. Evol. Microbiol.">
        <title>The Global Catalogue of Microorganisms (GCM) 10K type strain sequencing project: providing services to taxonomists for standard genome sequencing and annotation.</title>
        <authorList>
            <consortium name="The Broad Institute Genomics Platform"/>
            <consortium name="The Broad Institute Genome Sequencing Center for Infectious Disease"/>
            <person name="Wu L."/>
            <person name="Ma J."/>
        </authorList>
    </citation>
    <scope>NUCLEOTIDE SEQUENCE [LARGE SCALE GENOMIC DNA]</scope>
    <source>
        <strain evidence="6 7">JCM 14718</strain>
    </source>
</reference>
<feature type="domain" description="Putative zinc-finger" evidence="5">
    <location>
        <begin position="8"/>
        <end position="40"/>
    </location>
</feature>
<proteinExistence type="predicted"/>
<keyword evidence="7" id="KW-1185">Reference proteome</keyword>
<dbReference type="Proteomes" id="UP001500618">
    <property type="component" value="Unassembled WGS sequence"/>
</dbReference>
<evidence type="ECO:0000259" key="5">
    <source>
        <dbReference type="Pfam" id="PF13490"/>
    </source>
</evidence>
<keyword evidence="1" id="KW-0805">Transcription regulation</keyword>
<dbReference type="InterPro" id="IPR027383">
    <property type="entry name" value="Znf_put"/>
</dbReference>
<name>A0ABN2HDU6_9ACTN</name>
<dbReference type="RefSeq" id="WP_344311639.1">
    <property type="nucleotide sequence ID" value="NZ_BAAANY010000013.1"/>
</dbReference>
<gene>
    <name evidence="6" type="ORF">GCM10009765_38830</name>
</gene>
<keyword evidence="4" id="KW-0472">Membrane</keyword>
<dbReference type="Gene3D" id="1.10.10.1320">
    <property type="entry name" value="Anti-sigma factor, zinc-finger domain"/>
    <property type="match status" value="1"/>
</dbReference>
<organism evidence="6 7">
    <name type="scientific">Fodinicola feengrottensis</name>
    <dbReference type="NCBI Taxonomy" id="435914"/>
    <lineage>
        <taxon>Bacteria</taxon>
        <taxon>Bacillati</taxon>
        <taxon>Actinomycetota</taxon>
        <taxon>Actinomycetes</taxon>
        <taxon>Mycobacteriales</taxon>
        <taxon>Fodinicola</taxon>
    </lineage>
</organism>
<evidence type="ECO:0000256" key="1">
    <source>
        <dbReference type="ARBA" id="ARBA00023015"/>
    </source>
</evidence>
<feature type="region of interest" description="Disordered" evidence="3">
    <location>
        <begin position="73"/>
        <end position="122"/>
    </location>
</feature>
<dbReference type="EMBL" id="BAAANY010000013">
    <property type="protein sequence ID" value="GAA1685755.1"/>
    <property type="molecule type" value="Genomic_DNA"/>
</dbReference>
<evidence type="ECO:0000313" key="7">
    <source>
        <dbReference type="Proteomes" id="UP001500618"/>
    </source>
</evidence>
<comment type="caution">
    <text evidence="6">The sequence shown here is derived from an EMBL/GenBank/DDBJ whole genome shotgun (WGS) entry which is preliminary data.</text>
</comment>
<protein>
    <recommendedName>
        <fullName evidence="5">Putative zinc-finger domain-containing protein</fullName>
    </recommendedName>
</protein>
<sequence>MDFTEEQHVRLSLGPYLLGALDATERVEVERHLAACGPCRAESDELTGTGAALGLFSEQESRDIIAEFGITRPVAGSGPQVTDQPSAEPARPAKPPPGSRRPGGVTRPKSRGPGRQRWSGLLGRRRRGTGLLGVAALVLVVFISATIVVSLLVGDQGGGRQDQGPVRLAATAGASNGATLSVVAVTNGTGVTVRATVSGLRPDTTYKLYVVTLDDQTRQITTWVGSAAPHDLTGDVPVALSNLAFFTVAGADGTPVISAAVPKSR</sequence>
<keyword evidence="4" id="KW-1133">Transmembrane helix</keyword>
<evidence type="ECO:0000256" key="3">
    <source>
        <dbReference type="SAM" id="MobiDB-lite"/>
    </source>
</evidence>
<evidence type="ECO:0000256" key="4">
    <source>
        <dbReference type="SAM" id="Phobius"/>
    </source>
</evidence>
<evidence type="ECO:0000256" key="2">
    <source>
        <dbReference type="ARBA" id="ARBA00023163"/>
    </source>
</evidence>
<dbReference type="InterPro" id="IPR041916">
    <property type="entry name" value="Anti_sigma_zinc_sf"/>
</dbReference>
<evidence type="ECO:0000313" key="6">
    <source>
        <dbReference type="EMBL" id="GAA1685755.1"/>
    </source>
</evidence>
<keyword evidence="2" id="KW-0804">Transcription</keyword>